<dbReference type="RefSeq" id="WP_012162197.1">
    <property type="nucleotide sequence ID" value="NC_009925.1"/>
</dbReference>
<dbReference type="InterPro" id="IPR037257">
    <property type="entry name" value="T2SS_E_N_sf"/>
</dbReference>
<dbReference type="Pfam" id="PF13738">
    <property type="entry name" value="Pyr_redox_3"/>
    <property type="match status" value="1"/>
</dbReference>
<dbReference type="AlphaFoldDB" id="B0CB39"/>
<dbReference type="SUPFAM" id="SSF160246">
    <property type="entry name" value="EspE N-terminal domain-like"/>
    <property type="match status" value="2"/>
</dbReference>
<dbReference type="InterPro" id="IPR036188">
    <property type="entry name" value="FAD/NAD-bd_sf"/>
</dbReference>
<dbReference type="PANTHER" id="PTHR43539">
    <property type="entry name" value="FLAVIN-BINDING MONOOXYGENASE-LIKE PROTEIN (AFU_ORTHOLOGUE AFUA_4G09220)"/>
    <property type="match status" value="1"/>
</dbReference>
<keyword evidence="1" id="KW-0560">Oxidoreductase</keyword>
<proteinExistence type="predicted"/>
<evidence type="ECO:0000313" key="2">
    <source>
        <dbReference type="EMBL" id="ABW26678.1"/>
    </source>
</evidence>
<organism evidence="2 3">
    <name type="scientific">Acaryochloris marina (strain MBIC 11017)</name>
    <dbReference type="NCBI Taxonomy" id="329726"/>
    <lineage>
        <taxon>Bacteria</taxon>
        <taxon>Bacillati</taxon>
        <taxon>Cyanobacteriota</taxon>
        <taxon>Cyanophyceae</taxon>
        <taxon>Acaryochloridales</taxon>
        <taxon>Acaryochloridaceae</taxon>
        <taxon>Acaryochloris</taxon>
    </lineage>
</organism>
<dbReference type="GO" id="GO:0004497">
    <property type="term" value="F:monooxygenase activity"/>
    <property type="evidence" value="ECO:0007669"/>
    <property type="project" value="TreeGrafter"/>
</dbReference>
<gene>
    <name evidence="2" type="ordered locus">AM1_1657</name>
</gene>
<dbReference type="Gene3D" id="3.50.50.60">
    <property type="entry name" value="FAD/NAD(P)-binding domain"/>
    <property type="match status" value="2"/>
</dbReference>
<dbReference type="Gene3D" id="1.20.910.10">
    <property type="entry name" value="Heme oxygenase-like"/>
    <property type="match status" value="1"/>
</dbReference>
<sequence length="893" mass="103293">MKEILELIENNRSNFSELNLFRFLRNQSINPVKRLAFAPCISPFVMSFGDLNKYVLQQHPTSDKIQEIINQHTAEEHNHWNWFLEDIQALGYDFNINFNSTLKFLWSEETKSARWISYQLYRFIYDADSIQKLVVLEAMEATSSVFFSEISKVAEELYKTKSIKCRYFGEHHLKAEESHSAFMPETDDYINKIFIPQKRKEELATIVNQIFNLFSDLTESFFQYAIKYQDNSFPLNSYCSQSYDYEYIIIGAGPAGLQLGYFLENSNRDYTILESGDSPGTFFKDYPRHRKLISINKRNTGYSDPEINLRWDWNSLLTQDYSKNFTDYSKKYFPSADNLVEYFNDYAKEFSLNIKYGVTVEKISKNQGFVLLDSYGNTYSCKYLVIATGCPKLYIPEISGIELAEKYTDVSVNPEDFENQRVLIIGKGNSAFETADNLIDTAVTIHICSPSPVTMAWKTKYVGHLRAVNNNFLDTYQLKSQNAILDAEILGIRKNRNEYVVNVKYSHANGESEELVYDRIILCTGFRFDDSIFDVTCKPALTINNRYPAQTSEWESTNIQDLYFAGILMHMRDFKKKQSGFIHGFRYNIRTLHRIFEHKHHHAPLPSRKIPLSPQAITDFIIDRVNTSSSLWQQTDFMCDLITVSDDSQEVQYFDELTKDYIHEGYLGRHEHYYTVSLEFGQNVADITDPFAIDRVHKEDAFNSSQSEFIHPVIRRFHKNTLIAEHHVIEDLASEWKEDVHIQPLLKFMTEQLTHSQGIGAHLLEAGLLTSEQLEVALEDQERQATARLGEVIQKRGWVKERTIQFLLNQVNNTLVDHPALNACTQLGNNLVEAGLLTSAQVDEAIQEQKISNKRLGEILVNHGWVNSQTIEYMMKHLSKANATAQPEVAVMN</sequence>
<dbReference type="PRINTS" id="PR00368">
    <property type="entry name" value="FADPNR"/>
</dbReference>
<dbReference type="SUPFAM" id="SSF51905">
    <property type="entry name" value="FAD/NAD(P)-binding domain"/>
    <property type="match status" value="1"/>
</dbReference>
<reference evidence="2 3" key="1">
    <citation type="journal article" date="2008" name="Proc. Natl. Acad. Sci. U.S.A.">
        <title>Niche adaptation and genome expansion in the chlorophyll d-producing cyanobacterium Acaryochloris marina.</title>
        <authorList>
            <person name="Swingley W.D."/>
            <person name="Chen M."/>
            <person name="Cheung P.C."/>
            <person name="Conrad A.L."/>
            <person name="Dejesa L.C."/>
            <person name="Hao J."/>
            <person name="Honchak B.M."/>
            <person name="Karbach L.E."/>
            <person name="Kurdoglu A."/>
            <person name="Lahiri S."/>
            <person name="Mastrian S.D."/>
            <person name="Miyashita H."/>
            <person name="Page L."/>
            <person name="Ramakrishna P."/>
            <person name="Satoh S."/>
            <person name="Sattley W.M."/>
            <person name="Shimada Y."/>
            <person name="Taylor H.L."/>
            <person name="Tomo T."/>
            <person name="Tsuchiya T."/>
            <person name="Wang Z.T."/>
            <person name="Raymond J."/>
            <person name="Mimuro M."/>
            <person name="Blankenship R.E."/>
            <person name="Touchman J.W."/>
        </authorList>
    </citation>
    <scope>NUCLEOTIDE SEQUENCE [LARGE SCALE GENOMIC DNA]</scope>
    <source>
        <strain evidence="3">MBIC 11017</strain>
    </source>
</reference>
<dbReference type="eggNOG" id="COG2072">
    <property type="taxonomic scope" value="Bacteria"/>
</dbReference>
<accession>B0CB39</accession>
<dbReference type="OrthoDB" id="9778740at2"/>
<dbReference type="GO" id="GO:0050660">
    <property type="term" value="F:flavin adenine dinucleotide binding"/>
    <property type="evidence" value="ECO:0007669"/>
    <property type="project" value="TreeGrafter"/>
</dbReference>
<name>B0CB39_ACAM1</name>
<evidence type="ECO:0008006" key="4">
    <source>
        <dbReference type="Google" id="ProtNLM"/>
    </source>
</evidence>
<dbReference type="KEGG" id="amr:AM1_1657"/>
<dbReference type="HOGENOM" id="CLU_323568_0_0_3"/>
<dbReference type="STRING" id="329726.AM1_1657"/>
<dbReference type="InterPro" id="IPR050982">
    <property type="entry name" value="Auxin_biosynth/cation_transpt"/>
</dbReference>
<dbReference type="InterPro" id="IPR016084">
    <property type="entry name" value="Haem_Oase-like_multi-hlx"/>
</dbReference>
<keyword evidence="3" id="KW-1185">Reference proteome</keyword>
<dbReference type="PANTHER" id="PTHR43539:SF23">
    <property type="entry name" value="FAD-DEPENDENT OXIDOREDUCTASE DOMAIN-CONTAINING PROTEIN 2"/>
    <property type="match status" value="1"/>
</dbReference>
<protein>
    <recommendedName>
        <fullName evidence="4">FAD-dependent pyridine nucleotide-disulphide oxidoreductase</fullName>
    </recommendedName>
</protein>
<dbReference type="GO" id="GO:0036503">
    <property type="term" value="P:ERAD pathway"/>
    <property type="evidence" value="ECO:0007669"/>
    <property type="project" value="TreeGrafter"/>
</dbReference>
<dbReference type="Proteomes" id="UP000000268">
    <property type="component" value="Chromosome"/>
</dbReference>
<evidence type="ECO:0000313" key="3">
    <source>
        <dbReference type="Proteomes" id="UP000000268"/>
    </source>
</evidence>
<dbReference type="EMBL" id="CP000828">
    <property type="protein sequence ID" value="ABW26678.1"/>
    <property type="molecule type" value="Genomic_DNA"/>
</dbReference>
<evidence type="ECO:0000256" key="1">
    <source>
        <dbReference type="ARBA" id="ARBA00023002"/>
    </source>
</evidence>